<dbReference type="RefSeq" id="WP_072840917.1">
    <property type="nucleotide sequence ID" value="NZ_FQVF01000017.1"/>
</dbReference>
<evidence type="ECO:0000313" key="2">
    <source>
        <dbReference type="Proteomes" id="UP000184517"/>
    </source>
</evidence>
<accession>A0A1M5HVH8</accession>
<keyword evidence="2" id="KW-1185">Reference proteome</keyword>
<proteinExistence type="predicted"/>
<dbReference type="OrthoDB" id="9803986at2"/>
<protein>
    <recommendedName>
        <fullName evidence="3">Zinc-or iron-chelating domain-containing protein</fullName>
    </recommendedName>
</protein>
<evidence type="ECO:0000313" key="1">
    <source>
        <dbReference type="EMBL" id="SHG19919.1"/>
    </source>
</evidence>
<dbReference type="InterPro" id="IPR052572">
    <property type="entry name" value="UPF0153_domain"/>
</dbReference>
<dbReference type="PANTHER" id="PTHR36931:SF1">
    <property type="entry name" value="UPF0153 PROTEIN YEIW"/>
    <property type="match status" value="1"/>
</dbReference>
<dbReference type="EMBL" id="FQVF01000017">
    <property type="protein sequence ID" value="SHG19919.1"/>
    <property type="molecule type" value="Genomic_DNA"/>
</dbReference>
<name>A0A1M5HVH8_9GAMM</name>
<dbReference type="STRING" id="1122206.SAMN02745753_03459"/>
<organism evidence="1 2">
    <name type="scientific">Marinomonas polaris DSM 16579</name>
    <dbReference type="NCBI Taxonomy" id="1122206"/>
    <lineage>
        <taxon>Bacteria</taxon>
        <taxon>Pseudomonadati</taxon>
        <taxon>Pseudomonadota</taxon>
        <taxon>Gammaproteobacteria</taxon>
        <taxon>Oceanospirillales</taxon>
        <taxon>Oceanospirillaceae</taxon>
        <taxon>Marinomonas</taxon>
    </lineage>
</organism>
<dbReference type="Proteomes" id="UP000184517">
    <property type="component" value="Unassembled WGS sequence"/>
</dbReference>
<dbReference type="AlphaFoldDB" id="A0A1M5HVH8"/>
<reference evidence="2" key="1">
    <citation type="submission" date="2016-11" db="EMBL/GenBank/DDBJ databases">
        <authorList>
            <person name="Varghese N."/>
            <person name="Submissions S."/>
        </authorList>
    </citation>
    <scope>NUCLEOTIDE SEQUENCE [LARGE SCALE GENOMIC DNA]</scope>
    <source>
        <strain evidence="2">DSM 16579</strain>
    </source>
</reference>
<dbReference type="PANTHER" id="PTHR36931">
    <property type="entry name" value="UPF0153 PROTEIN YEIW"/>
    <property type="match status" value="1"/>
</dbReference>
<gene>
    <name evidence="1" type="ORF">SAMN02745753_03459</name>
</gene>
<dbReference type="InterPro" id="IPR005358">
    <property type="entry name" value="Puta_zinc/iron-chelating_dom"/>
</dbReference>
<sequence>MQCRSGCGACCTAPSITSPIPGMPNGKAAGEPCIQLLDDYRCAIFGDPSRPKVCADFSAEEYACGNSREEAINILSHLEDATSPKNTSSLKRKYQ</sequence>
<dbReference type="Pfam" id="PF03692">
    <property type="entry name" value="CxxCxxCC"/>
    <property type="match status" value="1"/>
</dbReference>
<evidence type="ECO:0008006" key="3">
    <source>
        <dbReference type="Google" id="ProtNLM"/>
    </source>
</evidence>